<name>A0A848QQ97_9SPHN</name>
<dbReference type="NCBIfam" id="TIGR02215">
    <property type="entry name" value="phage_chp_gp8"/>
    <property type="match status" value="1"/>
</dbReference>
<gene>
    <name evidence="1" type="ORF">HKD42_12245</name>
</gene>
<dbReference type="RefSeq" id="WP_170013734.1">
    <property type="nucleotide sequence ID" value="NZ_JABCRE010000003.1"/>
</dbReference>
<dbReference type="CDD" id="cd08054">
    <property type="entry name" value="gp6"/>
    <property type="match status" value="1"/>
</dbReference>
<comment type="caution">
    <text evidence="1">The sequence shown here is derived from an EMBL/GenBank/DDBJ whole genome shotgun (WGS) entry which is preliminary data.</text>
</comment>
<accession>A0A848QQ97</accession>
<dbReference type="Gene3D" id="1.10.3230.30">
    <property type="entry name" value="Phage gp6-like head-tail connector protein"/>
    <property type="match status" value="1"/>
</dbReference>
<protein>
    <recommendedName>
        <fullName evidence="3">PhiE125 gp8 family phage protein</fullName>
    </recommendedName>
</protein>
<dbReference type="Proteomes" id="UP000561181">
    <property type="component" value="Unassembled WGS sequence"/>
</dbReference>
<proteinExistence type="predicted"/>
<evidence type="ECO:0000313" key="1">
    <source>
        <dbReference type="EMBL" id="NMW32833.1"/>
    </source>
</evidence>
<keyword evidence="2" id="KW-1185">Reference proteome</keyword>
<sequence>MKRAILAPAELGGAALSELKHWLAIQTTHEDEALVRLIRAALDICEAFTGVMPLAATCEEIIAATPDWQTLATRPVHAITGVEGILSDGARLVLPVDAYEVDISPDGSGLVRVNRPGAAGRMAVRFAAGLAPGWGSLPDGLRQGIIRLAAHQYRERDDGGAAQPPAAVTALWRPWRRMRII</sequence>
<reference evidence="1 2" key="1">
    <citation type="submission" date="2020-04" db="EMBL/GenBank/DDBJ databases">
        <authorList>
            <person name="Liu A."/>
        </authorList>
    </citation>
    <scope>NUCLEOTIDE SEQUENCE [LARGE SCALE GENOMIC DNA]</scope>
    <source>
        <strain evidence="1 2">RZ02</strain>
    </source>
</reference>
<dbReference type="EMBL" id="JABCRE010000003">
    <property type="protein sequence ID" value="NMW32833.1"/>
    <property type="molecule type" value="Genomic_DNA"/>
</dbReference>
<evidence type="ECO:0008006" key="3">
    <source>
        <dbReference type="Google" id="ProtNLM"/>
    </source>
</evidence>
<organism evidence="1 2">
    <name type="scientific">Pontixanthobacter rizhaonensis</name>
    <dbReference type="NCBI Taxonomy" id="2730337"/>
    <lineage>
        <taxon>Bacteria</taxon>
        <taxon>Pseudomonadati</taxon>
        <taxon>Pseudomonadota</taxon>
        <taxon>Alphaproteobacteria</taxon>
        <taxon>Sphingomonadales</taxon>
        <taxon>Erythrobacteraceae</taxon>
        <taxon>Pontixanthobacter</taxon>
    </lineage>
</organism>
<dbReference type="AlphaFoldDB" id="A0A848QQ97"/>
<evidence type="ECO:0000313" key="2">
    <source>
        <dbReference type="Proteomes" id="UP000561181"/>
    </source>
</evidence>
<dbReference type="InterPro" id="IPR011738">
    <property type="entry name" value="Phage_CHP"/>
</dbReference>